<dbReference type="Pfam" id="PF13440">
    <property type="entry name" value="Polysacc_synt_3"/>
    <property type="match status" value="1"/>
</dbReference>
<dbReference type="GO" id="GO:0005886">
    <property type="term" value="C:plasma membrane"/>
    <property type="evidence" value="ECO:0007669"/>
    <property type="project" value="UniProtKB-SubCell"/>
</dbReference>
<evidence type="ECO:0000313" key="9">
    <source>
        <dbReference type="Proteomes" id="UP000245081"/>
    </source>
</evidence>
<feature type="transmembrane region" description="Helical" evidence="7">
    <location>
        <begin position="366"/>
        <end position="389"/>
    </location>
</feature>
<dbReference type="Proteomes" id="UP000245081">
    <property type="component" value="Unassembled WGS sequence"/>
</dbReference>
<evidence type="ECO:0008006" key="10">
    <source>
        <dbReference type="Google" id="ProtNLM"/>
    </source>
</evidence>
<dbReference type="PANTHER" id="PTHR30250">
    <property type="entry name" value="PST FAMILY PREDICTED COLANIC ACID TRANSPORTER"/>
    <property type="match status" value="1"/>
</dbReference>
<reference evidence="8 9" key="1">
    <citation type="journal article" date="2018" name="Environ. Microbiol.">
        <title>Isolation and genomic characterization of Novimethylophilus kurashikiensis gen. nov. sp. nov., a new lanthanide-dependent methylotrophic species of Methylophilaceae.</title>
        <authorList>
            <person name="Lv H."/>
            <person name="Sahin N."/>
            <person name="Tani A."/>
        </authorList>
    </citation>
    <scope>NUCLEOTIDE SEQUENCE [LARGE SCALE GENOMIC DNA]</scope>
    <source>
        <strain evidence="8 9">La2-4</strain>
    </source>
</reference>
<feature type="transmembrane region" description="Helical" evidence="7">
    <location>
        <begin position="46"/>
        <end position="69"/>
    </location>
</feature>
<dbReference type="RefSeq" id="WP_109016161.1">
    <property type="nucleotide sequence ID" value="NZ_BDOQ01000013.1"/>
</dbReference>
<name>A0A2R5FBR5_9PROT</name>
<evidence type="ECO:0000256" key="7">
    <source>
        <dbReference type="SAM" id="Phobius"/>
    </source>
</evidence>
<evidence type="ECO:0000256" key="2">
    <source>
        <dbReference type="ARBA" id="ARBA00022475"/>
    </source>
</evidence>
<gene>
    <name evidence="8" type="ORF">NMK_2589</name>
</gene>
<feature type="transmembrane region" description="Helical" evidence="7">
    <location>
        <begin position="395"/>
        <end position="414"/>
    </location>
</feature>
<keyword evidence="2" id="KW-1003">Cell membrane</keyword>
<feature type="transmembrane region" description="Helical" evidence="7">
    <location>
        <begin position="184"/>
        <end position="204"/>
    </location>
</feature>
<keyword evidence="3 7" id="KW-0812">Transmembrane</keyword>
<organism evidence="8 9">
    <name type="scientific">Novimethylophilus kurashikiensis</name>
    <dbReference type="NCBI Taxonomy" id="1825523"/>
    <lineage>
        <taxon>Bacteria</taxon>
        <taxon>Pseudomonadati</taxon>
        <taxon>Pseudomonadota</taxon>
        <taxon>Betaproteobacteria</taxon>
        <taxon>Nitrosomonadales</taxon>
        <taxon>Methylophilaceae</taxon>
        <taxon>Novimethylophilus</taxon>
    </lineage>
</organism>
<evidence type="ECO:0000256" key="3">
    <source>
        <dbReference type="ARBA" id="ARBA00022692"/>
    </source>
</evidence>
<feature type="compositionally biased region" description="Basic and acidic residues" evidence="6">
    <location>
        <begin position="427"/>
        <end position="442"/>
    </location>
</feature>
<feature type="transmembrane region" description="Helical" evidence="7">
    <location>
        <begin position="90"/>
        <end position="115"/>
    </location>
</feature>
<comment type="subcellular location">
    <subcellularLocation>
        <location evidence="1">Cell membrane</location>
        <topology evidence="1">Multi-pass membrane protein</topology>
    </subcellularLocation>
</comment>
<evidence type="ECO:0000256" key="4">
    <source>
        <dbReference type="ARBA" id="ARBA00022989"/>
    </source>
</evidence>
<keyword evidence="9" id="KW-1185">Reference proteome</keyword>
<dbReference type="OrthoDB" id="8538786at2"/>
<evidence type="ECO:0000313" key="8">
    <source>
        <dbReference type="EMBL" id="GBG14988.1"/>
    </source>
</evidence>
<feature type="transmembrane region" description="Helical" evidence="7">
    <location>
        <begin position="299"/>
        <end position="322"/>
    </location>
</feature>
<dbReference type="PANTHER" id="PTHR30250:SF11">
    <property type="entry name" value="O-ANTIGEN TRANSPORTER-RELATED"/>
    <property type="match status" value="1"/>
</dbReference>
<evidence type="ECO:0000256" key="1">
    <source>
        <dbReference type="ARBA" id="ARBA00004651"/>
    </source>
</evidence>
<comment type="caution">
    <text evidence="8">The sequence shown here is derived from an EMBL/GenBank/DDBJ whole genome shotgun (WGS) entry which is preliminary data.</text>
</comment>
<proteinExistence type="predicted"/>
<feature type="region of interest" description="Disordered" evidence="6">
    <location>
        <begin position="427"/>
        <end position="450"/>
    </location>
</feature>
<evidence type="ECO:0000256" key="6">
    <source>
        <dbReference type="SAM" id="MobiDB-lite"/>
    </source>
</evidence>
<dbReference type="EMBL" id="BDOQ01000013">
    <property type="protein sequence ID" value="GBG14988.1"/>
    <property type="molecule type" value="Genomic_DNA"/>
</dbReference>
<protein>
    <recommendedName>
        <fullName evidence="10">Polysaccharide biosynthesis protein</fullName>
    </recommendedName>
</protein>
<accession>A0A2R5FBR5</accession>
<keyword evidence="4 7" id="KW-1133">Transmembrane helix</keyword>
<sequence>MLLPYQVQRLINRYRHANWALTDQTVVSGSNFVTGVLLARVLGPEAFGVFVLLQALMIYVNSFQNALIFQPMMSAAPQMDNDVRSRYLQGVFALQLTLSCVLAVAVAIIALFAHAFGLEKLVGLGPGVIVALNAALLCFQLQDWQRRYYFVQEYPKGAFINDCISYGGQVVFLTLMMLQGTLSVASAFWVIAATSLAAFIFGFMHDRVEPVFAHAKAVLKEGWRTGRDYLMAWQLQWMGTQGVLMIGASAVGAQAAGGVRAAQNIVGPINILFQAMENVVPVIAARHFGHEGLGGLMHYMWRITAIGTALLLPVLIVLTLLATPLTHLLYGDSYADTAVLVAWQAALIFVQFYLRQVTFFLRTVKATGVIIRSGVVMSVVSILVGVAVVNRLQETGVMLALLSGTLMGLAYSIAGAIKVRQRIAEEEAPKHAPEGKAPENKGGDSQPIDLMDCNMKMTALRGDRP</sequence>
<evidence type="ECO:0000256" key="5">
    <source>
        <dbReference type="ARBA" id="ARBA00023136"/>
    </source>
</evidence>
<feature type="transmembrane region" description="Helical" evidence="7">
    <location>
        <begin position="121"/>
        <end position="139"/>
    </location>
</feature>
<dbReference type="AlphaFoldDB" id="A0A2R5FBR5"/>
<dbReference type="InterPro" id="IPR050833">
    <property type="entry name" value="Poly_Biosynth_Transport"/>
</dbReference>
<keyword evidence="5 7" id="KW-0472">Membrane</keyword>
<feature type="transmembrane region" description="Helical" evidence="7">
    <location>
        <begin position="334"/>
        <end position="354"/>
    </location>
</feature>